<evidence type="ECO:0000259" key="6">
    <source>
        <dbReference type="PROSITE" id="PS50072"/>
    </source>
</evidence>
<dbReference type="GO" id="GO:0016018">
    <property type="term" value="F:cyclosporin A binding"/>
    <property type="evidence" value="ECO:0007669"/>
    <property type="project" value="TreeGrafter"/>
</dbReference>
<feature type="chain" id="PRO_5041771008" description="Peptidyl-prolyl cis-trans isomerase" evidence="5">
    <location>
        <begin position="25"/>
        <end position="273"/>
    </location>
</feature>
<evidence type="ECO:0000256" key="4">
    <source>
        <dbReference type="ARBA" id="ARBA00023235"/>
    </source>
</evidence>
<dbReference type="PROSITE" id="PS50072">
    <property type="entry name" value="CSA_PPIASE_2"/>
    <property type="match status" value="1"/>
</dbReference>
<evidence type="ECO:0000256" key="1">
    <source>
        <dbReference type="ARBA" id="ARBA00000971"/>
    </source>
</evidence>
<dbReference type="PROSITE" id="PS51670">
    <property type="entry name" value="SHKT"/>
    <property type="match status" value="1"/>
</dbReference>
<dbReference type="PANTHER" id="PTHR11071">
    <property type="entry name" value="PEPTIDYL-PROLYL CIS-TRANS ISOMERASE"/>
    <property type="match status" value="1"/>
</dbReference>
<evidence type="ECO:0000256" key="3">
    <source>
        <dbReference type="ARBA" id="ARBA00023110"/>
    </source>
</evidence>
<dbReference type="AlphaFoldDB" id="A0AAE0CF69"/>
<feature type="domain" description="ShKT" evidence="7">
    <location>
        <begin position="60"/>
        <end position="94"/>
    </location>
</feature>
<dbReference type="Pfam" id="PF01549">
    <property type="entry name" value="ShK"/>
    <property type="match status" value="1"/>
</dbReference>
<dbReference type="SMART" id="SM00254">
    <property type="entry name" value="ShKT"/>
    <property type="match status" value="1"/>
</dbReference>
<gene>
    <name evidence="8" type="ORF">CYMTET_37496</name>
</gene>
<comment type="function">
    <text evidence="5">PPIases accelerate the folding of proteins. It catalyzes the cis-trans isomerization of proline imidic peptide bonds in oligopeptides.</text>
</comment>
<feature type="signal peptide" evidence="5">
    <location>
        <begin position="1"/>
        <end position="24"/>
    </location>
</feature>
<dbReference type="GO" id="GO:0006457">
    <property type="term" value="P:protein folding"/>
    <property type="evidence" value="ECO:0007669"/>
    <property type="project" value="TreeGrafter"/>
</dbReference>
<dbReference type="InterPro" id="IPR002130">
    <property type="entry name" value="Cyclophilin-type_PPIase_dom"/>
</dbReference>
<evidence type="ECO:0000259" key="7">
    <source>
        <dbReference type="PROSITE" id="PS51670"/>
    </source>
</evidence>
<sequence>MKMIGVKPILSCSCLALLLTTARALTDRENAFIGYSERTISTSTSEERNKSPHREQSAHCRDKNENCASWATTGECGINSQYMESNCAYSCDACKVREHWKQCLSFKACKRVFFDISLDGVMLGRVTMDLFFNLLPRTCENFYQLATGQNGYGFQGAKFFRVIPGFMMQSGANGQSIYGPRFDDEGFPLNHSEPYVVAMANGGPNTNGAQFYITVDPMPHLDGKHMVFGTVVSGTSIVDEVVAAGSQSGAMSKPTVIEKSGDMEWTTPTEELV</sequence>
<proteinExistence type="inferred from homology"/>
<dbReference type="PRINTS" id="PR00153">
    <property type="entry name" value="CSAPPISMRASE"/>
</dbReference>
<reference evidence="8 9" key="1">
    <citation type="journal article" date="2015" name="Genome Biol. Evol.">
        <title>Comparative Genomics of a Bacterivorous Green Alga Reveals Evolutionary Causalities and Consequences of Phago-Mixotrophic Mode of Nutrition.</title>
        <authorList>
            <person name="Burns J.A."/>
            <person name="Paasch A."/>
            <person name="Narechania A."/>
            <person name="Kim E."/>
        </authorList>
    </citation>
    <scope>NUCLEOTIDE SEQUENCE [LARGE SCALE GENOMIC DNA]</scope>
    <source>
        <strain evidence="8 9">PLY_AMNH</strain>
    </source>
</reference>
<comment type="catalytic activity">
    <reaction evidence="1 5">
        <text>[protein]-peptidylproline (omega=180) = [protein]-peptidylproline (omega=0)</text>
        <dbReference type="Rhea" id="RHEA:16237"/>
        <dbReference type="Rhea" id="RHEA-COMP:10747"/>
        <dbReference type="Rhea" id="RHEA-COMP:10748"/>
        <dbReference type="ChEBI" id="CHEBI:83833"/>
        <dbReference type="ChEBI" id="CHEBI:83834"/>
        <dbReference type="EC" id="5.2.1.8"/>
    </reaction>
</comment>
<keyword evidence="4 5" id="KW-0413">Isomerase</keyword>
<keyword evidence="5" id="KW-0732">Signal</keyword>
<dbReference type="InterPro" id="IPR003582">
    <property type="entry name" value="ShKT_dom"/>
</dbReference>
<dbReference type="SUPFAM" id="SSF50891">
    <property type="entry name" value="Cyclophilin-like"/>
    <property type="match status" value="1"/>
</dbReference>
<protein>
    <recommendedName>
        <fullName evidence="5">Peptidyl-prolyl cis-trans isomerase</fullName>
        <shortName evidence="5">PPIase</shortName>
        <ecNumber evidence="5">5.2.1.8</ecNumber>
    </recommendedName>
</protein>
<dbReference type="GO" id="GO:0005737">
    <property type="term" value="C:cytoplasm"/>
    <property type="evidence" value="ECO:0007669"/>
    <property type="project" value="TreeGrafter"/>
</dbReference>
<dbReference type="GO" id="GO:0003755">
    <property type="term" value="F:peptidyl-prolyl cis-trans isomerase activity"/>
    <property type="evidence" value="ECO:0007669"/>
    <property type="project" value="UniProtKB-UniRule"/>
</dbReference>
<feature type="domain" description="PPIase cyclophilin-type" evidence="6">
    <location>
        <begin position="113"/>
        <end position="273"/>
    </location>
</feature>
<evidence type="ECO:0000256" key="2">
    <source>
        <dbReference type="ARBA" id="ARBA00007365"/>
    </source>
</evidence>
<organism evidence="8 9">
    <name type="scientific">Cymbomonas tetramitiformis</name>
    <dbReference type="NCBI Taxonomy" id="36881"/>
    <lineage>
        <taxon>Eukaryota</taxon>
        <taxon>Viridiplantae</taxon>
        <taxon>Chlorophyta</taxon>
        <taxon>Pyramimonadophyceae</taxon>
        <taxon>Pyramimonadales</taxon>
        <taxon>Pyramimonadaceae</taxon>
        <taxon>Cymbomonas</taxon>
    </lineage>
</organism>
<dbReference type="Pfam" id="PF00160">
    <property type="entry name" value="Pro_isomerase"/>
    <property type="match status" value="1"/>
</dbReference>
<dbReference type="Proteomes" id="UP001190700">
    <property type="component" value="Unassembled WGS sequence"/>
</dbReference>
<evidence type="ECO:0000313" key="8">
    <source>
        <dbReference type="EMBL" id="KAK3253248.1"/>
    </source>
</evidence>
<evidence type="ECO:0000313" key="9">
    <source>
        <dbReference type="Proteomes" id="UP001190700"/>
    </source>
</evidence>
<keyword evidence="9" id="KW-1185">Reference proteome</keyword>
<comment type="caution">
    <text evidence="8">The sequence shown here is derived from an EMBL/GenBank/DDBJ whole genome shotgun (WGS) entry which is preliminary data.</text>
</comment>
<keyword evidence="3 5" id="KW-0697">Rotamase</keyword>
<dbReference type="Gene3D" id="2.40.100.10">
    <property type="entry name" value="Cyclophilin-like"/>
    <property type="match status" value="1"/>
</dbReference>
<evidence type="ECO:0000256" key="5">
    <source>
        <dbReference type="RuleBase" id="RU363019"/>
    </source>
</evidence>
<dbReference type="EMBL" id="LGRX02024929">
    <property type="protein sequence ID" value="KAK3253248.1"/>
    <property type="molecule type" value="Genomic_DNA"/>
</dbReference>
<dbReference type="EC" id="5.2.1.8" evidence="5"/>
<accession>A0AAE0CF69</accession>
<comment type="similarity">
    <text evidence="2 5">Belongs to the cyclophilin-type PPIase family.</text>
</comment>
<dbReference type="FunFam" id="2.40.100.10:FF:000025">
    <property type="entry name" value="Peptidyl-prolyl cis-trans isomerase CYP19-2"/>
    <property type="match status" value="1"/>
</dbReference>
<name>A0AAE0CF69_9CHLO</name>
<dbReference type="PANTHER" id="PTHR11071:SF561">
    <property type="entry name" value="PEPTIDYL-PROLYL CIS-TRANS ISOMERASE D-RELATED"/>
    <property type="match status" value="1"/>
</dbReference>
<dbReference type="InterPro" id="IPR029000">
    <property type="entry name" value="Cyclophilin-like_dom_sf"/>
</dbReference>